<comment type="caution">
    <text evidence="2">The sequence shown here is derived from an EMBL/GenBank/DDBJ whole genome shotgun (WGS) entry which is preliminary data.</text>
</comment>
<keyword evidence="1" id="KW-0732">Signal</keyword>
<gene>
    <name evidence="2" type="ORF">TAE01_07390</name>
</gene>
<feature type="chain" id="PRO_5021767279" evidence="1">
    <location>
        <begin position="20"/>
        <end position="234"/>
    </location>
</feature>
<organism evidence="2 3">
    <name type="scientific">Terrabacter aerolatus</name>
    <dbReference type="NCBI Taxonomy" id="422442"/>
    <lineage>
        <taxon>Bacteria</taxon>
        <taxon>Bacillati</taxon>
        <taxon>Actinomycetota</taxon>
        <taxon>Actinomycetes</taxon>
        <taxon>Micrococcales</taxon>
        <taxon>Intrasporangiaceae</taxon>
        <taxon>Terrabacter</taxon>
    </lineage>
</organism>
<evidence type="ECO:0000313" key="3">
    <source>
        <dbReference type="Proteomes" id="UP000321534"/>
    </source>
</evidence>
<feature type="signal peptide" evidence="1">
    <location>
        <begin position="1"/>
        <end position="19"/>
    </location>
</feature>
<keyword evidence="3" id="KW-1185">Reference proteome</keyword>
<protein>
    <submittedName>
        <fullName evidence="2">Uncharacterized protein</fullName>
    </submittedName>
</protein>
<accession>A0A512CXH9</accession>
<dbReference type="AlphaFoldDB" id="A0A512CXH9"/>
<name>A0A512CXH9_9MICO</name>
<evidence type="ECO:0000256" key="1">
    <source>
        <dbReference type="SAM" id="SignalP"/>
    </source>
</evidence>
<reference evidence="2 3" key="1">
    <citation type="submission" date="2019-07" db="EMBL/GenBank/DDBJ databases">
        <title>Whole genome shotgun sequence of Terrabacter aerolatus NBRC 106305.</title>
        <authorList>
            <person name="Hosoyama A."/>
            <person name="Uohara A."/>
            <person name="Ohji S."/>
            <person name="Ichikawa N."/>
        </authorList>
    </citation>
    <scope>NUCLEOTIDE SEQUENCE [LARGE SCALE GENOMIC DNA]</scope>
    <source>
        <strain evidence="2 3">NBRC 106305</strain>
    </source>
</reference>
<proteinExistence type="predicted"/>
<sequence>MSVALASAVVAMTGAGAVAAERTVTAAGPCTYAHLSVQPKVVLSVPYRTLAATVTTDCQDFEYFTNTWDSWVGVAGGAVQGTVIFTTSASTVTRGIDEYPQVPDTARLGVWTWTPQRTLPPLALADLNTVRMDVRLGSASYVAARRSGATVTVSTRSYRYWTSTHAFGPWGRATGVIEWRTTGTTAWHGLKNVYADDLGRYSYRYTVSAVREYRVRMFDQSYVWGFPSAAPARA</sequence>
<evidence type="ECO:0000313" key="2">
    <source>
        <dbReference type="EMBL" id="GEO28929.1"/>
    </source>
</evidence>
<dbReference type="Proteomes" id="UP000321534">
    <property type="component" value="Unassembled WGS sequence"/>
</dbReference>
<dbReference type="EMBL" id="BJYX01000002">
    <property type="protein sequence ID" value="GEO28929.1"/>
    <property type="molecule type" value="Genomic_DNA"/>
</dbReference>